<dbReference type="OMA" id="HIFEAHI"/>
<gene>
    <name evidence="1" type="ORF">PITC_078090</name>
</gene>
<accession>A0A0A2KPG6</accession>
<dbReference type="HOGENOM" id="CLU_052068_0_1_1"/>
<dbReference type="OrthoDB" id="5343483at2759"/>
<evidence type="ECO:0000313" key="1">
    <source>
        <dbReference type="EMBL" id="KGO68868.1"/>
    </source>
</evidence>
<dbReference type="EMBL" id="JQGA01001176">
    <property type="protein sequence ID" value="KGO68868.1"/>
    <property type="molecule type" value="Genomic_DNA"/>
</dbReference>
<keyword evidence="2" id="KW-1185">Reference proteome</keyword>
<organism evidence="1 2">
    <name type="scientific">Penicillium italicum</name>
    <name type="common">Blue mold</name>
    <dbReference type="NCBI Taxonomy" id="40296"/>
    <lineage>
        <taxon>Eukaryota</taxon>
        <taxon>Fungi</taxon>
        <taxon>Dikarya</taxon>
        <taxon>Ascomycota</taxon>
        <taxon>Pezizomycotina</taxon>
        <taxon>Eurotiomycetes</taxon>
        <taxon>Eurotiomycetidae</taxon>
        <taxon>Eurotiales</taxon>
        <taxon>Aspergillaceae</taxon>
        <taxon>Penicillium</taxon>
    </lineage>
</organism>
<proteinExistence type="predicted"/>
<sequence length="347" mass="40711">MPATGVISLAELMSHHRDLLVQPICWTSRHLEMLGCRFEHLDHVPIDDIERDSGTSQPIDHGKKLKQWKEPTYEEIFASGRHFMKRESCLQYLLPPLLHRKCETPYFFFANKRIHRPLYSVFYRGRKRSQPAGQAPRLIVGYLDYLNVERHRQQMFPARFPTDNIINRPGVRIQRKRVAQITPKNWSEDPYLLCVLLSLAQLQEYHRKESHPPTHLSRLLLTYKPDDKFFHIFEAHITAELLGMLDNPSTATKYIDWPTIKHKMVPFQPVEGLKERLQAEIALNQPPGSFDISDLVDPVTPKEGMRHYLDQVDVIHIQRRKEAMTKTKKRVKNESFVLPRQKFGENA</sequence>
<dbReference type="PhylomeDB" id="A0A0A2KPG6"/>
<protein>
    <submittedName>
        <fullName evidence="1">Uncharacterized protein</fullName>
    </submittedName>
</protein>
<name>A0A0A2KPG6_PENIT</name>
<dbReference type="AlphaFoldDB" id="A0A0A2KPG6"/>
<reference evidence="1 2" key="1">
    <citation type="journal article" date="2015" name="Mol. Plant Microbe Interact.">
        <title>Genome, transcriptome, and functional analyses of Penicillium expansum provide new insights into secondary metabolism and pathogenicity.</title>
        <authorList>
            <person name="Ballester A.R."/>
            <person name="Marcet-Houben M."/>
            <person name="Levin E."/>
            <person name="Sela N."/>
            <person name="Selma-Lazaro C."/>
            <person name="Carmona L."/>
            <person name="Wisniewski M."/>
            <person name="Droby S."/>
            <person name="Gonzalez-Candelas L."/>
            <person name="Gabaldon T."/>
        </authorList>
    </citation>
    <scope>NUCLEOTIDE SEQUENCE [LARGE SCALE GENOMIC DNA]</scope>
    <source>
        <strain evidence="1 2">PHI-1</strain>
    </source>
</reference>
<comment type="caution">
    <text evidence="1">The sequence shown here is derived from an EMBL/GenBank/DDBJ whole genome shotgun (WGS) entry which is preliminary data.</text>
</comment>
<dbReference type="Proteomes" id="UP000030104">
    <property type="component" value="Unassembled WGS sequence"/>
</dbReference>
<evidence type="ECO:0000313" key="2">
    <source>
        <dbReference type="Proteomes" id="UP000030104"/>
    </source>
</evidence>